<evidence type="ECO:0000313" key="3">
    <source>
        <dbReference type="Proteomes" id="UP000031866"/>
    </source>
</evidence>
<dbReference type="STRING" id="1520.LF65_02044"/>
<organism evidence="2 3">
    <name type="scientific">Clostridium beijerinckii</name>
    <name type="common">Clostridium MP</name>
    <dbReference type="NCBI Taxonomy" id="1520"/>
    <lineage>
        <taxon>Bacteria</taxon>
        <taxon>Bacillati</taxon>
        <taxon>Bacillota</taxon>
        <taxon>Clostridia</taxon>
        <taxon>Eubacteriales</taxon>
        <taxon>Clostridiaceae</taxon>
        <taxon>Clostridium</taxon>
    </lineage>
</organism>
<accession>A0A0B5QL25</accession>
<dbReference type="Proteomes" id="UP000031866">
    <property type="component" value="Chromosome"/>
</dbReference>
<sequence>MKKATIIIMFGIIIVITAFLGMDNNKMYQKQKHFETMNEVLDQLNDKSLKVIDDTGKLTETNEFKECFSERKRLTNFDFNFSKVNIEKVCDLSEKDKNEMLSEYDGFRNNFSKRRPITREEPVSLIVNAHNYRSIYEEKDDRPQKLKVNLVLVDEGEGLVIDYIMYHSYVEGNDNA</sequence>
<protein>
    <submittedName>
        <fullName evidence="2">Uncharacterized protein</fullName>
    </submittedName>
</protein>
<keyword evidence="1" id="KW-0472">Membrane</keyword>
<reference evidence="3" key="1">
    <citation type="submission" date="2014-12" db="EMBL/GenBank/DDBJ databases">
        <title>Genome sequence of Clostridium beijerinckii strain 59B.</title>
        <authorList>
            <person name="Little G.T."/>
            <person name="Minton N.P."/>
        </authorList>
    </citation>
    <scope>NUCLEOTIDE SEQUENCE [LARGE SCALE GENOMIC DNA]</scope>
    <source>
        <strain evidence="3">59B</strain>
    </source>
</reference>
<dbReference type="RefSeq" id="WP_041895912.1">
    <property type="nucleotide sequence ID" value="NZ_CP010086.2"/>
</dbReference>
<keyword evidence="1" id="KW-0812">Transmembrane</keyword>
<dbReference type="AlphaFoldDB" id="A0A0B5QL25"/>
<evidence type="ECO:0000313" key="2">
    <source>
        <dbReference type="EMBL" id="AJG98642.2"/>
    </source>
</evidence>
<dbReference type="OrthoDB" id="1911373at2"/>
<name>A0A0B5QL25_CLOBE</name>
<evidence type="ECO:0000256" key="1">
    <source>
        <dbReference type="SAM" id="Phobius"/>
    </source>
</evidence>
<dbReference type="KEGG" id="cbei:LF65_02044"/>
<feature type="transmembrane region" description="Helical" evidence="1">
    <location>
        <begin position="6"/>
        <end position="22"/>
    </location>
</feature>
<gene>
    <name evidence="2" type="ORF">LF65_02044</name>
</gene>
<dbReference type="EMBL" id="CP010086">
    <property type="protein sequence ID" value="AJG98642.2"/>
    <property type="molecule type" value="Genomic_DNA"/>
</dbReference>
<proteinExistence type="predicted"/>
<keyword evidence="1" id="KW-1133">Transmembrane helix</keyword>